<dbReference type="RefSeq" id="XP_003644534.1">
    <property type="nucleotide sequence ID" value="XM_003644486.1"/>
</dbReference>
<dbReference type="OrthoDB" id="3981230at2759"/>
<dbReference type="KEGG" id="erc:Ecym_1493"/>
<organism evidence="2 3">
    <name type="scientific">Eremothecium cymbalariae (strain CBS 270.75 / DBVPG 7215 / KCTC 17166 / NRRL Y-17582)</name>
    <name type="common">Yeast</name>
    <dbReference type="NCBI Taxonomy" id="931890"/>
    <lineage>
        <taxon>Eukaryota</taxon>
        <taxon>Fungi</taxon>
        <taxon>Dikarya</taxon>
        <taxon>Ascomycota</taxon>
        <taxon>Saccharomycotina</taxon>
        <taxon>Saccharomycetes</taxon>
        <taxon>Saccharomycetales</taxon>
        <taxon>Saccharomycetaceae</taxon>
        <taxon>Eremothecium</taxon>
    </lineage>
</organism>
<feature type="region of interest" description="Disordered" evidence="1">
    <location>
        <begin position="296"/>
        <end position="321"/>
    </location>
</feature>
<evidence type="ECO:0000313" key="2">
    <source>
        <dbReference type="EMBL" id="AET37717.1"/>
    </source>
</evidence>
<evidence type="ECO:0000313" key="3">
    <source>
        <dbReference type="Proteomes" id="UP000006790"/>
    </source>
</evidence>
<name>G8JMK0_ERECY</name>
<dbReference type="GeneID" id="11472968"/>
<gene>
    <name evidence="2" type="ordered locus">Ecym_1493</name>
</gene>
<proteinExistence type="predicted"/>
<dbReference type="FunCoup" id="G8JMK0">
    <property type="interactions" value="62"/>
</dbReference>
<feature type="region of interest" description="Disordered" evidence="1">
    <location>
        <begin position="100"/>
        <end position="121"/>
    </location>
</feature>
<protein>
    <submittedName>
        <fullName evidence="2">Uncharacterized protein</fullName>
    </submittedName>
</protein>
<sequence length="382" mass="42681">MWSLIETSKEGAYESAEKLIMCTPKTHVLEPDEMKLPPLKLGPKIQLKLRTFGQKEHSMIESPSKPSKVVRETLSMPFPQELGVVSPLISCSDDETLSESSSIVSPISDISSVPSSSPDVSKKHMNRNFLYSSEGAENLDTELSLSLLVNRTNMSQVTSNLAMGADDNTTEHTGTKNGPKLGECLFSSRYVTAGSRKRSFSGVNGVDKWGKLCHPRHYKLKPKKSSLKLSSDRLNFLMDSSNGNVRDATIFATEINTCNSYDVPFPSTIMERVTIPVNTHVKEHYKNERCKQLSGYYDEDDSNSDHEVQDSPDEKHGKGNDSAIIRAYEFERLVTFNEDGPTKSSLHHDSKPIMDRNLMSAEGSITACREIKKVRWAPNLEW</sequence>
<dbReference type="OMA" id="NTHVKEH"/>
<dbReference type="InParanoid" id="G8JMK0"/>
<keyword evidence="3" id="KW-1185">Reference proteome</keyword>
<dbReference type="AlphaFoldDB" id="G8JMK0"/>
<dbReference type="EMBL" id="CP002497">
    <property type="protein sequence ID" value="AET37717.1"/>
    <property type="molecule type" value="Genomic_DNA"/>
</dbReference>
<feature type="compositionally biased region" description="Low complexity" evidence="1">
    <location>
        <begin position="100"/>
        <end position="119"/>
    </location>
</feature>
<evidence type="ECO:0000256" key="1">
    <source>
        <dbReference type="SAM" id="MobiDB-lite"/>
    </source>
</evidence>
<reference evidence="3" key="1">
    <citation type="journal article" date="2012" name="G3 (Bethesda)">
        <title>Pichia sorbitophila, an interspecies yeast hybrid reveals early steps of genome resolution following polyploidization.</title>
        <authorList>
            <person name="Leh Louis V."/>
            <person name="Despons L."/>
            <person name="Friedrich A."/>
            <person name="Martin T."/>
            <person name="Durrens P."/>
            <person name="Casaregola S."/>
            <person name="Neuveglise C."/>
            <person name="Fairhead C."/>
            <person name="Marck C."/>
            <person name="Cruz J.A."/>
            <person name="Straub M.L."/>
            <person name="Kugler V."/>
            <person name="Sacerdot C."/>
            <person name="Uzunov Z."/>
            <person name="Thierry A."/>
            <person name="Weiss S."/>
            <person name="Bleykasten C."/>
            <person name="De Montigny J."/>
            <person name="Jacques N."/>
            <person name="Jung P."/>
            <person name="Lemaire M."/>
            <person name="Mallet S."/>
            <person name="Morel G."/>
            <person name="Richard G.F."/>
            <person name="Sarkar A."/>
            <person name="Savel G."/>
            <person name="Schacherer J."/>
            <person name="Seret M.L."/>
            <person name="Talla E."/>
            <person name="Samson G."/>
            <person name="Jubin C."/>
            <person name="Poulain J."/>
            <person name="Vacherie B."/>
            <person name="Barbe V."/>
            <person name="Pelletier E."/>
            <person name="Sherman D.J."/>
            <person name="Westhof E."/>
            <person name="Weissenbach J."/>
            <person name="Baret P.V."/>
            <person name="Wincker P."/>
            <person name="Gaillardin C."/>
            <person name="Dujon B."/>
            <person name="Souciet J.L."/>
        </authorList>
    </citation>
    <scope>NUCLEOTIDE SEQUENCE [LARGE SCALE GENOMIC DNA]</scope>
    <source>
        <strain evidence="3">CBS 270.75 / DBVPG 7215 / KCTC 17166 / NRRL Y-17582</strain>
    </source>
</reference>
<accession>G8JMK0</accession>
<dbReference type="Proteomes" id="UP000006790">
    <property type="component" value="Chromosome 1"/>
</dbReference>
<feature type="compositionally biased region" description="Basic and acidic residues" evidence="1">
    <location>
        <begin position="303"/>
        <end position="319"/>
    </location>
</feature>
<dbReference type="eggNOG" id="ENOG502SABW">
    <property type="taxonomic scope" value="Eukaryota"/>
</dbReference>
<dbReference type="HOGENOM" id="CLU_816542_0_0_1"/>